<proteinExistence type="predicted"/>
<accession>A0A1Y1ZW24</accession>
<feature type="region of interest" description="Disordered" evidence="2">
    <location>
        <begin position="36"/>
        <end position="238"/>
    </location>
</feature>
<keyword evidence="4" id="KW-1185">Reference proteome</keyword>
<evidence type="ECO:0000256" key="1">
    <source>
        <dbReference type="SAM" id="Coils"/>
    </source>
</evidence>
<evidence type="ECO:0000256" key="2">
    <source>
        <dbReference type="SAM" id="MobiDB-lite"/>
    </source>
</evidence>
<comment type="caution">
    <text evidence="3">The sequence shown here is derived from an EMBL/GenBank/DDBJ whole genome shotgun (WGS) entry which is preliminary data.</text>
</comment>
<feature type="region of interest" description="Disordered" evidence="2">
    <location>
        <begin position="398"/>
        <end position="422"/>
    </location>
</feature>
<feature type="compositionally biased region" description="Basic and acidic residues" evidence="2">
    <location>
        <begin position="574"/>
        <end position="586"/>
    </location>
</feature>
<gene>
    <name evidence="3" type="ORF">BCR34DRAFT_232979</name>
</gene>
<dbReference type="OrthoDB" id="5428925at2759"/>
<feature type="compositionally biased region" description="Basic and acidic residues" evidence="2">
    <location>
        <begin position="741"/>
        <end position="756"/>
    </location>
</feature>
<protein>
    <submittedName>
        <fullName evidence="3">Uncharacterized protein</fullName>
    </submittedName>
</protein>
<feature type="compositionally biased region" description="Basic and acidic residues" evidence="2">
    <location>
        <begin position="188"/>
        <end position="202"/>
    </location>
</feature>
<dbReference type="Proteomes" id="UP000193144">
    <property type="component" value="Unassembled WGS sequence"/>
</dbReference>
<feature type="compositionally biased region" description="Polar residues" evidence="2">
    <location>
        <begin position="147"/>
        <end position="157"/>
    </location>
</feature>
<dbReference type="EMBL" id="MCFA01000033">
    <property type="protein sequence ID" value="ORY14441.1"/>
    <property type="molecule type" value="Genomic_DNA"/>
</dbReference>
<sequence>MVWVSYHVRRDESVVADMSGDAKLQRSSWKAEAIRRGDLKISGPIPITEETPLNDEEEREYAERHGINIEPAAPRPDSPASQEAQGQQPQPPPPPQTQLSGNGTDLHTASDQIVEQPQIQEDHHALRHKRSSTAIRETSEMQRHSSHPASYGTTSPFPSIPDTPSKTTPKKKRKSGLRNVFRKMFGRRSRDEHHEEEQDTFHKHSYHSSDPGLLTQSPERPKENVGGSRISEVPEMEPINPLGQHLPFPMNVNAPQETSPTHDYLTFEIPHDLNRRRASLPSAQLSQAETRALSSAWNKQASSWDERQDAESIPSPQIGIALSSPTPPEMPKHVKRRSRSAGALRELAAKGRLSTERRRSAEIRYWRTSYQSGSVYSTNTPRPRTAQTVETVRTVDTRDSVTQVPKESVAESGQAHAPTLSAHDQDISQIELPVEAFNFGNLRSDFSDDEVQELDLEQEVEHENEREHVDIPVRSANRLSIEERVKHLEDNMLNIEMSVRRLSGRSNRQTIILENAPKGRRSRNRSSSATSDREHRQSSRSSNKTLSVRHDQDSGPPSPILAPLSAVDEIEFPASRDRRSEAEGRALEPSALPRSHHSQSQSQLDAAGDVAQQLAAVYSALRNERAARKTLEEKVMNLQREVQDLHALVHKFVSASPSYPTPSPDGIVTSNEDRLSTPRASGRHHGARGLGFGDDDEDTRETVVRRFTDEARSVASSKEDVASPDVWATPKEESGAFFAKGRGEVGEKGDGSDEMF</sequence>
<feature type="compositionally biased region" description="Basic residues" evidence="2">
    <location>
        <begin position="168"/>
        <end position="187"/>
    </location>
</feature>
<keyword evidence="1" id="KW-0175">Coiled coil</keyword>
<evidence type="ECO:0000313" key="4">
    <source>
        <dbReference type="Proteomes" id="UP000193144"/>
    </source>
</evidence>
<feature type="region of interest" description="Disordered" evidence="2">
    <location>
        <begin position="711"/>
        <end position="756"/>
    </location>
</feature>
<feature type="region of interest" description="Disordered" evidence="2">
    <location>
        <begin position="508"/>
        <end position="607"/>
    </location>
</feature>
<organism evidence="3 4">
    <name type="scientific">Clohesyomyces aquaticus</name>
    <dbReference type="NCBI Taxonomy" id="1231657"/>
    <lineage>
        <taxon>Eukaryota</taxon>
        <taxon>Fungi</taxon>
        <taxon>Dikarya</taxon>
        <taxon>Ascomycota</taxon>
        <taxon>Pezizomycotina</taxon>
        <taxon>Dothideomycetes</taxon>
        <taxon>Pleosporomycetidae</taxon>
        <taxon>Pleosporales</taxon>
        <taxon>Lindgomycetaceae</taxon>
        <taxon>Clohesyomyces</taxon>
    </lineage>
</organism>
<feature type="region of interest" description="Disordered" evidence="2">
    <location>
        <begin position="320"/>
        <end position="355"/>
    </location>
</feature>
<feature type="coiled-coil region" evidence="1">
    <location>
        <begin position="621"/>
        <end position="648"/>
    </location>
</feature>
<evidence type="ECO:0000313" key="3">
    <source>
        <dbReference type="EMBL" id="ORY14441.1"/>
    </source>
</evidence>
<feature type="region of interest" description="Disordered" evidence="2">
    <location>
        <begin position="656"/>
        <end position="699"/>
    </location>
</feature>
<feature type="compositionally biased region" description="Basic and acidic residues" evidence="2">
    <location>
        <begin position="711"/>
        <end position="721"/>
    </location>
</feature>
<feature type="compositionally biased region" description="Polar residues" evidence="2">
    <location>
        <begin position="99"/>
        <end position="119"/>
    </location>
</feature>
<reference evidence="3 4" key="1">
    <citation type="submission" date="2016-07" db="EMBL/GenBank/DDBJ databases">
        <title>Pervasive Adenine N6-methylation of Active Genes in Fungi.</title>
        <authorList>
            <consortium name="DOE Joint Genome Institute"/>
            <person name="Mondo S.J."/>
            <person name="Dannebaum R.O."/>
            <person name="Kuo R.C."/>
            <person name="Labutti K."/>
            <person name="Haridas S."/>
            <person name="Kuo A."/>
            <person name="Salamov A."/>
            <person name="Ahrendt S.R."/>
            <person name="Lipzen A."/>
            <person name="Sullivan W."/>
            <person name="Andreopoulos W.B."/>
            <person name="Clum A."/>
            <person name="Lindquist E."/>
            <person name="Daum C."/>
            <person name="Ramamoorthy G.K."/>
            <person name="Gryganskyi A."/>
            <person name="Culley D."/>
            <person name="Magnuson J.K."/>
            <person name="James T.Y."/>
            <person name="O'Malley M.A."/>
            <person name="Stajich J.E."/>
            <person name="Spatafora J.W."/>
            <person name="Visel A."/>
            <person name="Grigoriev I.V."/>
        </authorList>
    </citation>
    <scope>NUCLEOTIDE SEQUENCE [LARGE SCALE GENOMIC DNA]</scope>
    <source>
        <strain evidence="3 4">CBS 115471</strain>
    </source>
</reference>
<dbReference type="AlphaFoldDB" id="A0A1Y1ZW24"/>
<name>A0A1Y1ZW24_9PLEO</name>